<dbReference type="EMBL" id="MU866169">
    <property type="protein sequence ID" value="KAK4177296.1"/>
    <property type="molecule type" value="Genomic_DNA"/>
</dbReference>
<keyword evidence="1" id="KW-1133">Transmembrane helix</keyword>
<organism evidence="2 3">
    <name type="scientific">Triangularia setosa</name>
    <dbReference type="NCBI Taxonomy" id="2587417"/>
    <lineage>
        <taxon>Eukaryota</taxon>
        <taxon>Fungi</taxon>
        <taxon>Dikarya</taxon>
        <taxon>Ascomycota</taxon>
        <taxon>Pezizomycotina</taxon>
        <taxon>Sordariomycetes</taxon>
        <taxon>Sordariomycetidae</taxon>
        <taxon>Sordariales</taxon>
        <taxon>Podosporaceae</taxon>
        <taxon>Triangularia</taxon>
    </lineage>
</organism>
<comment type="caution">
    <text evidence="2">The sequence shown here is derived from an EMBL/GenBank/DDBJ whole genome shotgun (WGS) entry which is preliminary data.</text>
</comment>
<keyword evidence="3" id="KW-1185">Reference proteome</keyword>
<feature type="transmembrane region" description="Helical" evidence="1">
    <location>
        <begin position="7"/>
        <end position="29"/>
    </location>
</feature>
<protein>
    <submittedName>
        <fullName evidence="2">Uncharacterized protein</fullName>
    </submittedName>
</protein>
<keyword evidence="1" id="KW-0472">Membrane</keyword>
<evidence type="ECO:0000313" key="3">
    <source>
        <dbReference type="Proteomes" id="UP001302321"/>
    </source>
</evidence>
<reference evidence="2" key="2">
    <citation type="submission" date="2023-05" db="EMBL/GenBank/DDBJ databases">
        <authorList>
            <consortium name="Lawrence Berkeley National Laboratory"/>
            <person name="Steindorff A."/>
            <person name="Hensen N."/>
            <person name="Bonometti L."/>
            <person name="Westerberg I."/>
            <person name="Brannstrom I.O."/>
            <person name="Guillou S."/>
            <person name="Cros-Aarteil S."/>
            <person name="Calhoun S."/>
            <person name="Haridas S."/>
            <person name="Kuo A."/>
            <person name="Mondo S."/>
            <person name="Pangilinan J."/>
            <person name="Riley R."/>
            <person name="Labutti K."/>
            <person name="Andreopoulos B."/>
            <person name="Lipzen A."/>
            <person name="Chen C."/>
            <person name="Yanf M."/>
            <person name="Daum C."/>
            <person name="Ng V."/>
            <person name="Clum A."/>
            <person name="Ohm R."/>
            <person name="Martin F."/>
            <person name="Silar P."/>
            <person name="Natvig D."/>
            <person name="Lalanne C."/>
            <person name="Gautier V."/>
            <person name="Ament-Velasquez S.L."/>
            <person name="Kruys A."/>
            <person name="Hutchinson M.I."/>
            <person name="Powell A.J."/>
            <person name="Barry K."/>
            <person name="Miller A.N."/>
            <person name="Grigoriev I.V."/>
            <person name="Debuchy R."/>
            <person name="Gladieux P."/>
            <person name="Thoren M.H."/>
            <person name="Johannesson H."/>
        </authorList>
    </citation>
    <scope>NUCLEOTIDE SEQUENCE</scope>
    <source>
        <strain evidence="2">CBS 892.96</strain>
    </source>
</reference>
<sequence>MALVVTALCTAILIPILIGMHILIVIVIFTLSLNFILVLILIFLIISSVALVSILPISYLTNNQIFILSPFKIRNNFVLVVVVIVRIVTLRGVFRGMIVDMLGCMYLLMDQCWKCTYLRLPSRKHLIHNERRINDRMVIGELPQSCRSVIKTGHDIKRL</sequence>
<name>A0AAN6W8Q9_9PEZI</name>
<evidence type="ECO:0000256" key="1">
    <source>
        <dbReference type="SAM" id="Phobius"/>
    </source>
</evidence>
<reference evidence="2" key="1">
    <citation type="journal article" date="2023" name="Mol. Phylogenet. Evol.">
        <title>Genome-scale phylogeny and comparative genomics of the fungal order Sordariales.</title>
        <authorList>
            <person name="Hensen N."/>
            <person name="Bonometti L."/>
            <person name="Westerberg I."/>
            <person name="Brannstrom I.O."/>
            <person name="Guillou S."/>
            <person name="Cros-Aarteil S."/>
            <person name="Calhoun S."/>
            <person name="Haridas S."/>
            <person name="Kuo A."/>
            <person name="Mondo S."/>
            <person name="Pangilinan J."/>
            <person name="Riley R."/>
            <person name="LaButti K."/>
            <person name="Andreopoulos B."/>
            <person name="Lipzen A."/>
            <person name="Chen C."/>
            <person name="Yan M."/>
            <person name="Daum C."/>
            <person name="Ng V."/>
            <person name="Clum A."/>
            <person name="Steindorff A."/>
            <person name="Ohm R.A."/>
            <person name="Martin F."/>
            <person name="Silar P."/>
            <person name="Natvig D.O."/>
            <person name="Lalanne C."/>
            <person name="Gautier V."/>
            <person name="Ament-Velasquez S.L."/>
            <person name="Kruys A."/>
            <person name="Hutchinson M.I."/>
            <person name="Powell A.J."/>
            <person name="Barry K."/>
            <person name="Miller A.N."/>
            <person name="Grigoriev I.V."/>
            <person name="Debuchy R."/>
            <person name="Gladieux P."/>
            <person name="Hiltunen Thoren M."/>
            <person name="Johannesson H."/>
        </authorList>
    </citation>
    <scope>NUCLEOTIDE SEQUENCE</scope>
    <source>
        <strain evidence="2">CBS 892.96</strain>
    </source>
</reference>
<evidence type="ECO:0000313" key="2">
    <source>
        <dbReference type="EMBL" id="KAK4177296.1"/>
    </source>
</evidence>
<feature type="transmembrane region" description="Helical" evidence="1">
    <location>
        <begin position="35"/>
        <end position="57"/>
    </location>
</feature>
<proteinExistence type="predicted"/>
<accession>A0AAN6W8Q9</accession>
<dbReference type="Proteomes" id="UP001302321">
    <property type="component" value="Unassembled WGS sequence"/>
</dbReference>
<gene>
    <name evidence="2" type="ORF">QBC36DRAFT_300358</name>
</gene>
<feature type="transmembrane region" description="Helical" evidence="1">
    <location>
        <begin position="77"/>
        <end position="98"/>
    </location>
</feature>
<keyword evidence="1" id="KW-0812">Transmembrane</keyword>
<dbReference type="AlphaFoldDB" id="A0AAN6W8Q9"/>